<organism evidence="2 3">
    <name type="scientific">Coprinellus micaceus</name>
    <name type="common">Glistening ink-cap mushroom</name>
    <name type="synonym">Coprinus micaceus</name>
    <dbReference type="NCBI Taxonomy" id="71717"/>
    <lineage>
        <taxon>Eukaryota</taxon>
        <taxon>Fungi</taxon>
        <taxon>Dikarya</taxon>
        <taxon>Basidiomycota</taxon>
        <taxon>Agaricomycotina</taxon>
        <taxon>Agaricomycetes</taxon>
        <taxon>Agaricomycetidae</taxon>
        <taxon>Agaricales</taxon>
        <taxon>Agaricineae</taxon>
        <taxon>Psathyrellaceae</taxon>
        <taxon>Coprinellus</taxon>
    </lineage>
</organism>
<comment type="caution">
    <text evidence="2">The sequence shown here is derived from an EMBL/GenBank/DDBJ whole genome shotgun (WGS) entry which is preliminary data.</text>
</comment>
<protein>
    <submittedName>
        <fullName evidence="2">Uncharacterized protein</fullName>
    </submittedName>
</protein>
<proteinExistence type="predicted"/>
<keyword evidence="3" id="KW-1185">Reference proteome</keyword>
<gene>
    <name evidence="2" type="ORF">FA13DRAFT_97152</name>
</gene>
<dbReference type="Proteomes" id="UP000298030">
    <property type="component" value="Unassembled WGS sequence"/>
</dbReference>
<name>A0A4Y7SK70_COPMI</name>
<accession>A0A4Y7SK70</accession>
<dbReference type="EMBL" id="QPFP01000105">
    <property type="protein sequence ID" value="TEB21629.1"/>
    <property type="molecule type" value="Genomic_DNA"/>
</dbReference>
<feature type="compositionally biased region" description="Polar residues" evidence="1">
    <location>
        <begin position="48"/>
        <end position="79"/>
    </location>
</feature>
<evidence type="ECO:0000313" key="2">
    <source>
        <dbReference type="EMBL" id="TEB21629.1"/>
    </source>
</evidence>
<feature type="region of interest" description="Disordered" evidence="1">
    <location>
        <begin position="1"/>
        <end position="104"/>
    </location>
</feature>
<sequence>MSKQERVANSPIAQDQSDPLTSSPLIRFGSISRRSRPKPGIGARSTDQHGLSRSASTTIPSMSTPRAQRSLTVSSTGPTQKLRLTRSNHATGPPCRETLRRASMKSTKLSLVRWSHCS</sequence>
<evidence type="ECO:0000256" key="1">
    <source>
        <dbReference type="SAM" id="MobiDB-lite"/>
    </source>
</evidence>
<evidence type="ECO:0000313" key="3">
    <source>
        <dbReference type="Proteomes" id="UP000298030"/>
    </source>
</evidence>
<feature type="compositionally biased region" description="Polar residues" evidence="1">
    <location>
        <begin position="11"/>
        <end position="24"/>
    </location>
</feature>
<dbReference type="AlphaFoldDB" id="A0A4Y7SK70"/>
<reference evidence="2 3" key="1">
    <citation type="journal article" date="2019" name="Nat. Ecol. Evol.">
        <title>Megaphylogeny resolves global patterns of mushroom evolution.</title>
        <authorList>
            <person name="Varga T."/>
            <person name="Krizsan K."/>
            <person name="Foldi C."/>
            <person name="Dima B."/>
            <person name="Sanchez-Garcia M."/>
            <person name="Sanchez-Ramirez S."/>
            <person name="Szollosi G.J."/>
            <person name="Szarkandi J.G."/>
            <person name="Papp V."/>
            <person name="Albert L."/>
            <person name="Andreopoulos W."/>
            <person name="Angelini C."/>
            <person name="Antonin V."/>
            <person name="Barry K.W."/>
            <person name="Bougher N.L."/>
            <person name="Buchanan P."/>
            <person name="Buyck B."/>
            <person name="Bense V."/>
            <person name="Catcheside P."/>
            <person name="Chovatia M."/>
            <person name="Cooper J."/>
            <person name="Damon W."/>
            <person name="Desjardin D."/>
            <person name="Finy P."/>
            <person name="Geml J."/>
            <person name="Haridas S."/>
            <person name="Hughes K."/>
            <person name="Justo A."/>
            <person name="Karasinski D."/>
            <person name="Kautmanova I."/>
            <person name="Kiss B."/>
            <person name="Kocsube S."/>
            <person name="Kotiranta H."/>
            <person name="LaButti K.M."/>
            <person name="Lechner B.E."/>
            <person name="Liimatainen K."/>
            <person name="Lipzen A."/>
            <person name="Lukacs Z."/>
            <person name="Mihaltcheva S."/>
            <person name="Morgado L.N."/>
            <person name="Niskanen T."/>
            <person name="Noordeloos M.E."/>
            <person name="Ohm R.A."/>
            <person name="Ortiz-Santana B."/>
            <person name="Ovrebo C."/>
            <person name="Racz N."/>
            <person name="Riley R."/>
            <person name="Savchenko A."/>
            <person name="Shiryaev A."/>
            <person name="Soop K."/>
            <person name="Spirin V."/>
            <person name="Szebenyi C."/>
            <person name="Tomsovsky M."/>
            <person name="Tulloss R.E."/>
            <person name="Uehling J."/>
            <person name="Grigoriev I.V."/>
            <person name="Vagvolgyi C."/>
            <person name="Papp T."/>
            <person name="Martin F.M."/>
            <person name="Miettinen O."/>
            <person name="Hibbett D.S."/>
            <person name="Nagy L.G."/>
        </authorList>
    </citation>
    <scope>NUCLEOTIDE SEQUENCE [LARGE SCALE GENOMIC DNA]</scope>
    <source>
        <strain evidence="2 3">FP101781</strain>
    </source>
</reference>